<dbReference type="InterPro" id="IPR016024">
    <property type="entry name" value="ARM-type_fold"/>
</dbReference>
<keyword evidence="4" id="KW-1185">Reference proteome</keyword>
<organism evidence="3 4">
    <name type="scientific">Monoraphidium neglectum</name>
    <dbReference type="NCBI Taxonomy" id="145388"/>
    <lineage>
        <taxon>Eukaryota</taxon>
        <taxon>Viridiplantae</taxon>
        <taxon>Chlorophyta</taxon>
        <taxon>core chlorophytes</taxon>
        <taxon>Chlorophyceae</taxon>
        <taxon>CS clade</taxon>
        <taxon>Sphaeropleales</taxon>
        <taxon>Selenastraceae</taxon>
        <taxon>Monoraphidium</taxon>
    </lineage>
</organism>
<dbReference type="GO" id="GO:0000774">
    <property type="term" value="F:adenyl-nucleotide exchange factor activity"/>
    <property type="evidence" value="ECO:0007669"/>
    <property type="project" value="TreeGrafter"/>
</dbReference>
<dbReference type="AlphaFoldDB" id="A0A0D2K9L5"/>
<dbReference type="InterPro" id="IPR050693">
    <property type="entry name" value="Hsp70_NEF-Inhibitors"/>
</dbReference>
<evidence type="ECO:0000259" key="2">
    <source>
        <dbReference type="Pfam" id="PF08609"/>
    </source>
</evidence>
<dbReference type="SUPFAM" id="SSF48371">
    <property type="entry name" value="ARM repeat"/>
    <property type="match status" value="1"/>
</dbReference>
<dbReference type="KEGG" id="mng:MNEG_1016"/>
<dbReference type="InterPro" id="IPR013918">
    <property type="entry name" value="Nucleotide_exch_fac_Fes1"/>
</dbReference>
<dbReference type="EMBL" id="KK100313">
    <property type="protein sequence ID" value="KIZ06943.1"/>
    <property type="molecule type" value="Genomic_DNA"/>
</dbReference>
<reference evidence="3 4" key="1">
    <citation type="journal article" date="2013" name="BMC Genomics">
        <title>Reconstruction of the lipid metabolism for the microalga Monoraphidium neglectum from its genome sequence reveals characteristics suitable for biofuel production.</title>
        <authorList>
            <person name="Bogen C."/>
            <person name="Al-Dilaimi A."/>
            <person name="Albersmeier A."/>
            <person name="Wichmann J."/>
            <person name="Grundmann M."/>
            <person name="Rupp O."/>
            <person name="Lauersen K.J."/>
            <person name="Blifernez-Klassen O."/>
            <person name="Kalinowski J."/>
            <person name="Goesmann A."/>
            <person name="Mussgnug J.H."/>
            <person name="Kruse O."/>
        </authorList>
    </citation>
    <scope>NUCLEOTIDE SEQUENCE [LARGE SCALE GENOMIC DNA]</scope>
    <source>
        <strain evidence="3 4">SAG 48.87</strain>
    </source>
</reference>
<dbReference type="PANTHER" id="PTHR19316">
    <property type="entry name" value="PROTEIN FOLDING REGULATOR"/>
    <property type="match status" value="1"/>
</dbReference>
<proteinExistence type="predicted"/>
<evidence type="ECO:0000313" key="3">
    <source>
        <dbReference type="EMBL" id="KIZ06943.1"/>
    </source>
</evidence>
<dbReference type="STRING" id="145388.A0A0D2K9L5"/>
<dbReference type="Proteomes" id="UP000054498">
    <property type="component" value="Unassembled WGS sequence"/>
</dbReference>
<dbReference type="GO" id="GO:0005783">
    <property type="term" value="C:endoplasmic reticulum"/>
    <property type="evidence" value="ECO:0007669"/>
    <property type="project" value="TreeGrafter"/>
</dbReference>
<evidence type="ECO:0000313" key="4">
    <source>
        <dbReference type="Proteomes" id="UP000054498"/>
    </source>
</evidence>
<dbReference type="Pfam" id="PF08609">
    <property type="entry name" value="Fes1"/>
    <property type="match status" value="1"/>
</dbReference>
<name>A0A0D2K9L5_9CHLO</name>
<gene>
    <name evidence="3" type="ORF">MNEG_1016</name>
</gene>
<feature type="compositionally biased region" description="Basic and acidic residues" evidence="1">
    <location>
        <begin position="403"/>
        <end position="416"/>
    </location>
</feature>
<dbReference type="InterPro" id="IPR011989">
    <property type="entry name" value="ARM-like"/>
</dbReference>
<feature type="domain" description="Nucleotide exchange factor Fes1" evidence="2">
    <location>
        <begin position="74"/>
        <end position="169"/>
    </location>
</feature>
<feature type="region of interest" description="Disordered" evidence="1">
    <location>
        <begin position="298"/>
        <end position="319"/>
    </location>
</feature>
<dbReference type="PANTHER" id="PTHR19316:SF32">
    <property type="entry name" value="ARM REPEAT SUPERFAMILY PROTEIN"/>
    <property type="match status" value="1"/>
</dbReference>
<accession>A0A0D2K9L5</accession>
<protein>
    <recommendedName>
        <fullName evidence="2">Nucleotide exchange factor Fes1 domain-containing protein</fullName>
    </recommendedName>
</protein>
<dbReference type="Gene3D" id="1.25.10.10">
    <property type="entry name" value="Leucine-rich Repeat Variant"/>
    <property type="match status" value="1"/>
</dbReference>
<evidence type="ECO:0000256" key="1">
    <source>
        <dbReference type="SAM" id="MobiDB-lite"/>
    </source>
</evidence>
<dbReference type="OrthoDB" id="551776at2759"/>
<dbReference type="RefSeq" id="XP_013905962.1">
    <property type="nucleotide sequence ID" value="XM_014050508.1"/>
</dbReference>
<feature type="region of interest" description="Disordered" evidence="1">
    <location>
        <begin position="403"/>
        <end position="439"/>
    </location>
</feature>
<dbReference type="GeneID" id="25727294"/>
<sequence length="468" mass="49227">MADKLRAAPSTGVEVARLLPTLLVAAALLTGWACAAAAAGTPPRSSEFEQELVKEAVDLGSAHTDEQAQQAKEMESLLHWAIENSDPAVLADRAGRKDKGQEEVVKDFLERKQRVKVLYDAVNALPTEAGLMKQAIAGLQDGAAAPEARLAALEELQRLVEPIDNANDLHTLGGLAPVVALLAEPHPTPIRAAAAHVIGTAASNNLKFIRQLVSLHPRIPHALLAITQLRDDAAAAKGLYALGTVVRGSREARAAFYAASGLSQLEAAAAPGAAQSERVRTKALHLLTDLLELTTFDEGGGSDASQQQQQQQQQEDGRGNAEIERLAAGVLPQFAGAALQLLQTAESLRAQETALLALHTILAKRPQDGREALEAMGAEGVLREALVALEAALLTGEDAAEEARREAAGLKPREGGGGEQSAGEDQGEDPGEFGDGSDPSYRHYLVGLCADLLQDLSAEQGFLGHDEL</sequence>